<keyword evidence="2" id="KW-1133">Transmembrane helix</keyword>
<dbReference type="KEGG" id="rcf:Poly24_10730"/>
<proteinExistence type="predicted"/>
<evidence type="ECO:0000256" key="2">
    <source>
        <dbReference type="SAM" id="Phobius"/>
    </source>
</evidence>
<organism evidence="3 4">
    <name type="scientific">Rosistilla carotiformis</name>
    <dbReference type="NCBI Taxonomy" id="2528017"/>
    <lineage>
        <taxon>Bacteria</taxon>
        <taxon>Pseudomonadati</taxon>
        <taxon>Planctomycetota</taxon>
        <taxon>Planctomycetia</taxon>
        <taxon>Pirellulales</taxon>
        <taxon>Pirellulaceae</taxon>
        <taxon>Rosistilla</taxon>
    </lineage>
</organism>
<accession>A0A518JPD3</accession>
<evidence type="ECO:0000313" key="3">
    <source>
        <dbReference type="EMBL" id="QDV67378.1"/>
    </source>
</evidence>
<feature type="region of interest" description="Disordered" evidence="1">
    <location>
        <begin position="484"/>
        <end position="504"/>
    </location>
</feature>
<dbReference type="Proteomes" id="UP000315082">
    <property type="component" value="Chromosome"/>
</dbReference>
<name>A0A518JPD3_9BACT</name>
<keyword evidence="2" id="KW-0812">Transmembrane</keyword>
<gene>
    <name evidence="3" type="ORF">Poly24_10730</name>
</gene>
<feature type="transmembrane region" description="Helical" evidence="2">
    <location>
        <begin position="544"/>
        <end position="566"/>
    </location>
</feature>
<reference evidence="3 4" key="1">
    <citation type="submission" date="2019-02" db="EMBL/GenBank/DDBJ databases">
        <title>Deep-cultivation of Planctomycetes and their phenomic and genomic characterization uncovers novel biology.</title>
        <authorList>
            <person name="Wiegand S."/>
            <person name="Jogler M."/>
            <person name="Boedeker C."/>
            <person name="Pinto D."/>
            <person name="Vollmers J."/>
            <person name="Rivas-Marin E."/>
            <person name="Kohn T."/>
            <person name="Peeters S.H."/>
            <person name="Heuer A."/>
            <person name="Rast P."/>
            <person name="Oberbeckmann S."/>
            <person name="Bunk B."/>
            <person name="Jeske O."/>
            <person name="Meyerdierks A."/>
            <person name="Storesund J.E."/>
            <person name="Kallscheuer N."/>
            <person name="Luecker S."/>
            <person name="Lage O.M."/>
            <person name="Pohl T."/>
            <person name="Merkel B.J."/>
            <person name="Hornburger P."/>
            <person name="Mueller R.-W."/>
            <person name="Bruemmer F."/>
            <person name="Labrenz M."/>
            <person name="Spormann A.M."/>
            <person name="Op den Camp H."/>
            <person name="Overmann J."/>
            <person name="Amann R."/>
            <person name="Jetten M.S.M."/>
            <person name="Mascher T."/>
            <person name="Medema M.H."/>
            <person name="Devos D.P."/>
            <person name="Kaster A.-K."/>
            <person name="Ovreas L."/>
            <person name="Rohde M."/>
            <person name="Galperin M.Y."/>
            <person name="Jogler C."/>
        </authorList>
    </citation>
    <scope>NUCLEOTIDE SEQUENCE [LARGE SCALE GENOMIC DNA]</scope>
    <source>
        <strain evidence="3 4">Poly24</strain>
    </source>
</reference>
<evidence type="ECO:0000256" key="1">
    <source>
        <dbReference type="SAM" id="MobiDB-lite"/>
    </source>
</evidence>
<feature type="compositionally biased region" description="Acidic residues" evidence="1">
    <location>
        <begin position="253"/>
        <end position="274"/>
    </location>
</feature>
<feature type="compositionally biased region" description="Acidic residues" evidence="1">
    <location>
        <begin position="208"/>
        <end position="234"/>
    </location>
</feature>
<evidence type="ECO:0000313" key="4">
    <source>
        <dbReference type="Proteomes" id="UP000315082"/>
    </source>
</evidence>
<dbReference type="AlphaFoldDB" id="A0A518JPD3"/>
<keyword evidence="2" id="KW-0472">Membrane</keyword>
<feature type="region of interest" description="Disordered" evidence="1">
    <location>
        <begin position="207"/>
        <end position="280"/>
    </location>
</feature>
<feature type="region of interest" description="Disordered" evidence="1">
    <location>
        <begin position="137"/>
        <end position="159"/>
    </location>
</feature>
<sequence length="831" mass="88637">MQWLQLSWPDPAIWFRLGKQRADNALTSKHTSKVLSSYSEIPADCVENMNVVHCPGCAQSLHLPESASSDTTLQCPHCGAVHQVEQFLPASPEAELDAAEPEVIFNEHAQDEFSQGEILADASDSETEADDQGLELLSFDEDREELPMLDLETDDESEELPMMELDAGDESEELPSLESEPIAFDEEPADTDSPLPDASAAALPMMDLGDEDEYEELPNFESDPIAEDASDDDSMQPAGDADVVAPGLSGIDSETDNDEDDSLPMMELEPEESAEASMDSEPVAFAAEAELDAEAANLVDNISDEDGIELPSMEFESIDGDDESDAASNDDDAFAAAALIGSVDSEEIESSDSEEPLAAEEETIGMPLGFTEFDRESAVDDVDDSAMEDELELDVATKSVPAAPKRSRVASLVTQVVCPECNDPVRMPESAAGTDAVVRCPWCGQTNALSVFANQLAPALEVVSPGSGPAHAAVAAIDASAATSGWGGGTATEVESTESAEYESNPYPGFDDAPVMEPAGFDMSAHGLQPRARRRQKPSIIKMLIQWFGGGVLGIGGALAILYFGFPEKFPKFLPFQPPSNRSSSVVGGSGEFVPMNVDRNNDFGGSDFVVNNENSELLESIDLPNVDDSESVAADDAQMPAVAADEPTAIDPEPAPSVVEQRLQTAREALALAIETEKGSSDFNVNRNSLYRGLADLAVSVSDNPFSKHPKKEAARLLASLGEDRQLMTSLAGLAPQWLSSSRRGSDGIFLVAKLGSKTKAQSRPGYHSIQLARYIGESSPAEPITLFGLLDDLMPYQDQNVMILAVIENDAVDITGDGSLLKLSAIQPL</sequence>
<dbReference type="EMBL" id="CP036348">
    <property type="protein sequence ID" value="QDV67378.1"/>
    <property type="molecule type" value="Genomic_DNA"/>
</dbReference>
<keyword evidence="4" id="KW-1185">Reference proteome</keyword>
<protein>
    <submittedName>
        <fullName evidence="3">Uncharacterized protein</fullName>
    </submittedName>
</protein>